<evidence type="ECO:0000313" key="9">
    <source>
        <dbReference type="EMBL" id="ANN72944.1"/>
    </source>
</evidence>
<dbReference type="Gene3D" id="3.30.1220.10">
    <property type="entry name" value="CobW-like, C-terminal domain"/>
    <property type="match status" value="1"/>
</dbReference>
<keyword evidence="2" id="KW-0378">Hydrolase</keyword>
<evidence type="ECO:0000313" key="10">
    <source>
        <dbReference type="Proteomes" id="UP000091897"/>
    </source>
</evidence>
<dbReference type="InterPro" id="IPR011629">
    <property type="entry name" value="CobW-like_C"/>
</dbReference>
<dbReference type="AlphaFoldDB" id="A0A193G138"/>
<dbReference type="PANTHER" id="PTHR13748">
    <property type="entry name" value="COBW-RELATED"/>
    <property type="match status" value="1"/>
</dbReference>
<dbReference type="Pfam" id="PF07683">
    <property type="entry name" value="CobW_C"/>
    <property type="match status" value="1"/>
</dbReference>
<dbReference type="STRING" id="463025.BAU08_17740"/>
<evidence type="ECO:0000259" key="7">
    <source>
        <dbReference type="SMART" id="SM00833"/>
    </source>
</evidence>
<organism evidence="9 11">
    <name type="scientific">Bordetella bronchialis</name>
    <dbReference type="NCBI Taxonomy" id="463025"/>
    <lineage>
        <taxon>Bacteria</taxon>
        <taxon>Pseudomonadati</taxon>
        <taxon>Pseudomonadota</taxon>
        <taxon>Betaproteobacteria</taxon>
        <taxon>Burkholderiales</taxon>
        <taxon>Alcaligenaceae</taxon>
        <taxon>Bordetella</taxon>
    </lineage>
</organism>
<evidence type="ECO:0000313" key="8">
    <source>
        <dbReference type="EMBL" id="ANN67850.1"/>
    </source>
</evidence>
<keyword evidence="10" id="KW-1185">Reference proteome</keyword>
<dbReference type="EMBL" id="CP016171">
    <property type="protein sequence ID" value="ANN72944.1"/>
    <property type="molecule type" value="Genomic_DNA"/>
</dbReference>
<evidence type="ECO:0000313" key="11">
    <source>
        <dbReference type="Proteomes" id="UP000092213"/>
    </source>
</evidence>
<evidence type="ECO:0000256" key="3">
    <source>
        <dbReference type="ARBA" id="ARBA00023186"/>
    </source>
</evidence>
<comment type="similarity">
    <text evidence="4">Belongs to the SIMIBI class G3E GTPase family. ZNG1 subfamily.</text>
</comment>
<dbReference type="CDD" id="cd03112">
    <property type="entry name" value="CobW-like"/>
    <property type="match status" value="1"/>
</dbReference>
<dbReference type="InterPro" id="IPR036627">
    <property type="entry name" value="CobW-likC_sf"/>
</dbReference>
<name>A0A193G138_9BORD</name>
<dbReference type="KEGG" id="bbro:BAU06_17490"/>
<comment type="catalytic activity">
    <reaction evidence="6">
        <text>GTP + H2O = GDP + phosphate + H(+)</text>
        <dbReference type="Rhea" id="RHEA:19669"/>
        <dbReference type="ChEBI" id="CHEBI:15377"/>
        <dbReference type="ChEBI" id="CHEBI:15378"/>
        <dbReference type="ChEBI" id="CHEBI:37565"/>
        <dbReference type="ChEBI" id="CHEBI:43474"/>
        <dbReference type="ChEBI" id="CHEBI:58189"/>
    </reaction>
    <physiologicalReaction direction="left-to-right" evidence="6">
        <dbReference type="Rhea" id="RHEA:19670"/>
    </physiologicalReaction>
</comment>
<dbReference type="Proteomes" id="UP000092213">
    <property type="component" value="Chromosome"/>
</dbReference>
<dbReference type="SUPFAM" id="SSF52540">
    <property type="entry name" value="P-loop containing nucleoside triphosphate hydrolases"/>
    <property type="match status" value="1"/>
</dbReference>
<evidence type="ECO:0000256" key="4">
    <source>
        <dbReference type="ARBA" id="ARBA00034320"/>
    </source>
</evidence>
<gene>
    <name evidence="8" type="ORF">BAU06_17490</name>
    <name evidence="9" type="ORF">BAU08_17740</name>
</gene>
<dbReference type="InterPro" id="IPR051316">
    <property type="entry name" value="Zinc-reg_GTPase_activator"/>
</dbReference>
<dbReference type="Pfam" id="PF02492">
    <property type="entry name" value="cobW"/>
    <property type="match status" value="1"/>
</dbReference>
<dbReference type="GO" id="GO:0016787">
    <property type="term" value="F:hydrolase activity"/>
    <property type="evidence" value="ECO:0007669"/>
    <property type="project" value="UniProtKB-KW"/>
</dbReference>
<evidence type="ECO:0000256" key="2">
    <source>
        <dbReference type="ARBA" id="ARBA00022801"/>
    </source>
</evidence>
<keyword evidence="1" id="KW-0547">Nucleotide-binding</keyword>
<dbReference type="PANTHER" id="PTHR13748:SF62">
    <property type="entry name" value="COBW DOMAIN-CONTAINING PROTEIN"/>
    <property type="match status" value="1"/>
</dbReference>
<accession>A0A193G138</accession>
<protein>
    <recommendedName>
        <fullName evidence="7">CobW C-terminal domain-containing protein</fullName>
    </recommendedName>
</protein>
<evidence type="ECO:0000256" key="6">
    <source>
        <dbReference type="ARBA" id="ARBA00049117"/>
    </source>
</evidence>
<reference evidence="10 11" key="1">
    <citation type="submission" date="2016-06" db="EMBL/GenBank/DDBJ databases">
        <title>Complete genome sequences of Bordetella bronchialis and Bordetella flabilis.</title>
        <authorList>
            <person name="LiPuma J.J."/>
            <person name="Spilker T."/>
        </authorList>
    </citation>
    <scope>NUCLEOTIDE SEQUENCE [LARGE SCALE GENOMIC DNA]</scope>
    <source>
        <strain evidence="9 11">AU17976</strain>
        <strain evidence="8 10">AU3182</strain>
    </source>
</reference>
<proteinExistence type="inferred from homology"/>
<dbReference type="SUPFAM" id="SSF90002">
    <property type="entry name" value="Hypothetical protein YjiA, C-terminal domain"/>
    <property type="match status" value="1"/>
</dbReference>
<keyword evidence="3" id="KW-0143">Chaperone</keyword>
<evidence type="ECO:0000256" key="5">
    <source>
        <dbReference type="ARBA" id="ARBA00045658"/>
    </source>
</evidence>
<comment type="function">
    <text evidence="5">Zinc chaperone that directly transfers zinc cofactor to target proteins, thereby activating them. Zinc is transferred from the CXCC motif in the GTPase domain to the zinc binding site in target proteins in a process requiring GTP hydrolysis.</text>
</comment>
<evidence type="ECO:0000256" key="1">
    <source>
        <dbReference type="ARBA" id="ARBA00022741"/>
    </source>
</evidence>
<dbReference type="InterPro" id="IPR027417">
    <property type="entry name" value="P-loop_NTPase"/>
</dbReference>
<feature type="domain" description="CobW C-terminal" evidence="7">
    <location>
        <begin position="191"/>
        <end position="340"/>
    </location>
</feature>
<dbReference type="InterPro" id="IPR003495">
    <property type="entry name" value="CobW/HypB/UreG_nucleotide-bd"/>
</dbReference>
<dbReference type="EMBL" id="CP016170">
    <property type="protein sequence ID" value="ANN67850.1"/>
    <property type="molecule type" value="Genomic_DNA"/>
</dbReference>
<dbReference type="RefSeq" id="WP_066352922.1">
    <property type="nucleotide sequence ID" value="NZ_CBCSFJ010000020.1"/>
</dbReference>
<dbReference type="Gene3D" id="3.40.50.300">
    <property type="entry name" value="P-loop containing nucleotide triphosphate hydrolases"/>
    <property type="match status" value="1"/>
</dbReference>
<dbReference type="Proteomes" id="UP000091897">
    <property type="component" value="Chromosome"/>
</dbReference>
<dbReference type="GO" id="GO:0000166">
    <property type="term" value="F:nucleotide binding"/>
    <property type="evidence" value="ECO:0007669"/>
    <property type="project" value="UniProtKB-KW"/>
</dbReference>
<dbReference type="SMART" id="SM00833">
    <property type="entry name" value="CobW_C"/>
    <property type="match status" value="1"/>
</dbReference>
<dbReference type="GO" id="GO:0005737">
    <property type="term" value="C:cytoplasm"/>
    <property type="evidence" value="ECO:0007669"/>
    <property type="project" value="TreeGrafter"/>
</dbReference>
<sequence>MTASGTSADARIGVTVLTGFLGSGKTTLLNRMVREPRFARSAVVINEFGQIGVDHHLVRHVSDTVRVVEGGCICCMVRGGVADTLRDLFLLAVRRAIQPFRHVLVETSGLASPAPILFTLRHEPFLAERYVYDGTIAVADAQRVAGQIATEPEAVQQLALADEVAVSKADLASASELEGARVAIAGINPIAGLHVLDRDGPLPAGLLAETLYRGRRGVAPAGTPWLGGYATNGRGAGLAGRASHDVAVATLILPPTVPRARFVRGMSALQAELGASLLRMKGLVRFEGDGAPSAVHGVHDQLYPVVPLRAWPGDDAEPRLVFIARGIDAAQLDRRVRHHLGPGFFSL</sequence>